<keyword evidence="5" id="KW-1185">Reference proteome</keyword>
<dbReference type="Proteomes" id="UP000618382">
    <property type="component" value="Unassembled WGS sequence"/>
</dbReference>
<feature type="transmembrane region" description="Helical" evidence="1">
    <location>
        <begin position="101"/>
        <end position="119"/>
    </location>
</feature>
<accession>A0A7Y9FD92</accession>
<evidence type="ECO:0000313" key="3">
    <source>
        <dbReference type="EMBL" id="NYD85253.1"/>
    </source>
</evidence>
<evidence type="ECO:0000256" key="1">
    <source>
        <dbReference type="SAM" id="Phobius"/>
    </source>
</evidence>
<dbReference type="EMBL" id="JACCBK010000001">
    <property type="protein sequence ID" value="NYD85253.1"/>
    <property type="molecule type" value="Genomic_DNA"/>
</dbReference>
<keyword evidence="1" id="KW-0472">Membrane</keyword>
<sequence length="140" mass="13873">MPHDLPRTRPPALLAVVAAVGLEALALAVAAGAGLVSALRGAQDLGATLGLVVLAALAALLLAQAARGLWQGRRWGRGPVLTAQLLLVVVAWTWWGVGGSVPALLVAALGVLVGVGVLLPPVVRATSRTGPDGPSTPPAG</sequence>
<dbReference type="Proteomes" id="UP000577956">
    <property type="component" value="Unassembled WGS sequence"/>
</dbReference>
<gene>
    <name evidence="3" type="ORF">BKA21_000802</name>
    <name evidence="2" type="ORF">Col01nite_24700</name>
</gene>
<keyword evidence="1" id="KW-0812">Transmembrane</keyword>
<reference evidence="2 5" key="2">
    <citation type="submission" date="2021-01" db="EMBL/GenBank/DDBJ databases">
        <title>Whole genome shotgun sequence of Cellulomonas oligotrophica NBRC 109435.</title>
        <authorList>
            <person name="Komaki H."/>
            <person name="Tamura T."/>
        </authorList>
    </citation>
    <scope>NUCLEOTIDE SEQUENCE [LARGE SCALE GENOMIC DNA]</scope>
    <source>
        <strain evidence="2 5">NBRC 109435</strain>
    </source>
</reference>
<organism evidence="3 4">
    <name type="scientific">Cellulomonas oligotrophica</name>
    <dbReference type="NCBI Taxonomy" id="931536"/>
    <lineage>
        <taxon>Bacteria</taxon>
        <taxon>Bacillati</taxon>
        <taxon>Actinomycetota</taxon>
        <taxon>Actinomycetes</taxon>
        <taxon>Micrococcales</taxon>
        <taxon>Cellulomonadaceae</taxon>
        <taxon>Cellulomonas</taxon>
    </lineage>
</organism>
<feature type="transmembrane region" description="Helical" evidence="1">
    <location>
        <begin position="12"/>
        <end position="39"/>
    </location>
</feature>
<protein>
    <submittedName>
        <fullName evidence="3">Glucose dehydrogenase</fullName>
    </submittedName>
</protein>
<evidence type="ECO:0000313" key="4">
    <source>
        <dbReference type="Proteomes" id="UP000577956"/>
    </source>
</evidence>
<dbReference type="RefSeq" id="WP_140458524.1">
    <property type="nucleotide sequence ID" value="NZ_BAABFI010000005.1"/>
</dbReference>
<comment type="caution">
    <text evidence="3">The sequence shown here is derived from an EMBL/GenBank/DDBJ whole genome shotgun (WGS) entry which is preliminary data.</text>
</comment>
<name>A0A7Y9FD92_9CELL</name>
<evidence type="ECO:0000313" key="5">
    <source>
        <dbReference type="Proteomes" id="UP000618382"/>
    </source>
</evidence>
<keyword evidence="1" id="KW-1133">Transmembrane helix</keyword>
<feature type="transmembrane region" description="Helical" evidence="1">
    <location>
        <begin position="45"/>
        <end position="63"/>
    </location>
</feature>
<dbReference type="EMBL" id="BONN01000006">
    <property type="protein sequence ID" value="GIG33311.1"/>
    <property type="molecule type" value="Genomic_DNA"/>
</dbReference>
<evidence type="ECO:0000313" key="2">
    <source>
        <dbReference type="EMBL" id="GIG33311.1"/>
    </source>
</evidence>
<proteinExistence type="predicted"/>
<reference evidence="3 4" key="1">
    <citation type="submission" date="2020-07" db="EMBL/GenBank/DDBJ databases">
        <title>Sequencing the genomes of 1000 actinobacteria strains.</title>
        <authorList>
            <person name="Klenk H.-P."/>
        </authorList>
    </citation>
    <scope>NUCLEOTIDE SEQUENCE [LARGE SCALE GENOMIC DNA]</scope>
    <source>
        <strain evidence="3 4">DSM 24482</strain>
    </source>
</reference>
<feature type="transmembrane region" description="Helical" evidence="1">
    <location>
        <begin position="75"/>
        <end position="95"/>
    </location>
</feature>
<dbReference type="AlphaFoldDB" id="A0A7Y9FD92"/>